<evidence type="ECO:0000256" key="1">
    <source>
        <dbReference type="SAM" id="Phobius"/>
    </source>
</evidence>
<sequence length="154" mass="15985">MAFLALRGRMIRDEWSARAARLSERSGAAAVEFALVAPLLVALLLGIVAFGSFLGFAHGLQSIASEAARAAIAGLDSAERVALATEAARRGLAANPLLTGGAITIAAGPDMSDPDLFTVTLRSDLNATLLNLIPQQIPVPRTLVRTASLRRGGL</sequence>
<reference evidence="3" key="1">
    <citation type="journal article" date="2016" name="Front. Microbiol.">
        <title>Genome Sequence of the Piezophilic, Mesophilic Sulfate-Reducing Bacterium Desulfovibrio indicus J2T.</title>
        <authorList>
            <person name="Cao J."/>
            <person name="Maignien L."/>
            <person name="Shao Z."/>
            <person name="Alain K."/>
            <person name="Jebbar M."/>
        </authorList>
    </citation>
    <scope>NUCLEOTIDE SEQUENCE</scope>
    <source>
        <strain evidence="3">DSM 16372</strain>
    </source>
</reference>
<keyword evidence="1" id="KW-1133">Transmembrane helix</keyword>
<feature type="transmembrane region" description="Helical" evidence="1">
    <location>
        <begin position="33"/>
        <end position="56"/>
    </location>
</feature>
<organism evidence="3 4">
    <name type="scientific">Methylobacterium hispanicum</name>
    <dbReference type="NCBI Taxonomy" id="270350"/>
    <lineage>
        <taxon>Bacteria</taxon>
        <taxon>Pseudomonadati</taxon>
        <taxon>Pseudomonadota</taxon>
        <taxon>Alphaproteobacteria</taxon>
        <taxon>Hyphomicrobiales</taxon>
        <taxon>Methylobacteriaceae</taxon>
        <taxon>Methylobacterium</taxon>
    </lineage>
</organism>
<name>A0AAV4ZG07_9HYPH</name>
<keyword evidence="1" id="KW-0472">Membrane</keyword>
<reference evidence="3" key="2">
    <citation type="submission" date="2021-08" db="EMBL/GenBank/DDBJ databases">
        <authorList>
            <person name="Tani A."/>
            <person name="Ola A."/>
            <person name="Ogura Y."/>
            <person name="Katsura K."/>
            <person name="Hayashi T."/>
        </authorList>
    </citation>
    <scope>NUCLEOTIDE SEQUENCE</scope>
    <source>
        <strain evidence="3">DSM 16372</strain>
    </source>
</reference>
<evidence type="ECO:0000313" key="4">
    <source>
        <dbReference type="Proteomes" id="UP001055247"/>
    </source>
</evidence>
<comment type="caution">
    <text evidence="3">The sequence shown here is derived from an EMBL/GenBank/DDBJ whole genome shotgun (WGS) entry which is preliminary data.</text>
</comment>
<accession>A0AAV4ZG07</accession>
<dbReference type="Pfam" id="PF07811">
    <property type="entry name" value="TadE"/>
    <property type="match status" value="1"/>
</dbReference>
<protein>
    <recommendedName>
        <fullName evidence="2">TadE-like domain-containing protein</fullName>
    </recommendedName>
</protein>
<feature type="domain" description="TadE-like" evidence="2">
    <location>
        <begin position="27"/>
        <end position="69"/>
    </location>
</feature>
<proteinExistence type="predicted"/>
<dbReference type="InterPro" id="IPR012495">
    <property type="entry name" value="TadE-like_dom"/>
</dbReference>
<evidence type="ECO:0000313" key="3">
    <source>
        <dbReference type="EMBL" id="GJD86935.1"/>
    </source>
</evidence>
<keyword evidence="1" id="KW-0812">Transmembrane</keyword>
<keyword evidence="4" id="KW-1185">Reference proteome</keyword>
<evidence type="ECO:0000259" key="2">
    <source>
        <dbReference type="Pfam" id="PF07811"/>
    </source>
</evidence>
<dbReference type="Proteomes" id="UP001055247">
    <property type="component" value="Unassembled WGS sequence"/>
</dbReference>
<gene>
    <name evidence="3" type="ORF">BHAOGJBA_0433</name>
</gene>
<dbReference type="EMBL" id="BPQO01000002">
    <property type="protein sequence ID" value="GJD86935.1"/>
    <property type="molecule type" value="Genomic_DNA"/>
</dbReference>
<dbReference type="AlphaFoldDB" id="A0AAV4ZG07"/>